<dbReference type="InterPro" id="IPR036388">
    <property type="entry name" value="WH-like_DNA-bd_sf"/>
</dbReference>
<dbReference type="Pfam" id="PF04545">
    <property type="entry name" value="Sigma70_r4"/>
    <property type="match status" value="1"/>
</dbReference>
<feature type="domain" description="RNA polymerase sigma-70 region 4" evidence="1">
    <location>
        <begin position="43"/>
        <end position="84"/>
    </location>
</feature>
<dbReference type="InterPro" id="IPR007630">
    <property type="entry name" value="RNA_pol_sigma70_r4"/>
</dbReference>
<protein>
    <recommendedName>
        <fullName evidence="1">RNA polymerase sigma-70 region 4 domain-containing protein</fullName>
    </recommendedName>
</protein>
<sequence length="96" mass="10318">MTASITELSEAPDRARTIGDLVGWVDRGPESVEARLVLGVAVGGLPERARRVLGWRLVDEQTQRQVADLVGLPQGQVERILRRVVVGARSGPLPAA</sequence>
<evidence type="ECO:0000259" key="1">
    <source>
        <dbReference type="Pfam" id="PF04545"/>
    </source>
</evidence>
<dbReference type="Proteomes" id="UP001204524">
    <property type="component" value="Unassembled WGS sequence"/>
</dbReference>
<keyword evidence="3" id="KW-1185">Reference proteome</keyword>
<name>A0ABT1L3L1_9ACTN</name>
<evidence type="ECO:0000313" key="3">
    <source>
        <dbReference type="Proteomes" id="UP001204524"/>
    </source>
</evidence>
<proteinExistence type="predicted"/>
<dbReference type="Gene3D" id="1.10.10.10">
    <property type="entry name" value="Winged helix-like DNA-binding domain superfamily/Winged helix DNA-binding domain"/>
    <property type="match status" value="1"/>
</dbReference>
<comment type="caution">
    <text evidence="2">The sequence shown here is derived from an EMBL/GenBank/DDBJ whole genome shotgun (WGS) entry which is preliminary data.</text>
</comment>
<dbReference type="RefSeq" id="WP_254183415.1">
    <property type="nucleotide sequence ID" value="NZ_JANARS010000013.1"/>
</dbReference>
<accession>A0ABT1L3L1</accession>
<dbReference type="InterPro" id="IPR013324">
    <property type="entry name" value="RNA_pol_sigma_r3/r4-like"/>
</dbReference>
<dbReference type="SUPFAM" id="SSF88659">
    <property type="entry name" value="Sigma3 and sigma4 domains of RNA polymerase sigma factors"/>
    <property type="match status" value="1"/>
</dbReference>
<dbReference type="EMBL" id="JANARS010000013">
    <property type="protein sequence ID" value="MCP3424259.1"/>
    <property type="molecule type" value="Genomic_DNA"/>
</dbReference>
<gene>
    <name evidence="2" type="ORF">NCI01_20860</name>
</gene>
<evidence type="ECO:0000313" key="2">
    <source>
        <dbReference type="EMBL" id="MCP3424259.1"/>
    </source>
</evidence>
<organism evidence="2 3">
    <name type="scientific">Nocardioides pinisoli</name>
    <dbReference type="NCBI Taxonomy" id="2950279"/>
    <lineage>
        <taxon>Bacteria</taxon>
        <taxon>Bacillati</taxon>
        <taxon>Actinomycetota</taxon>
        <taxon>Actinomycetes</taxon>
        <taxon>Propionibacteriales</taxon>
        <taxon>Nocardioidaceae</taxon>
        <taxon>Nocardioides</taxon>
    </lineage>
</organism>
<reference evidence="2 3" key="1">
    <citation type="submission" date="2022-06" db="EMBL/GenBank/DDBJ databases">
        <authorList>
            <person name="So Y."/>
        </authorList>
    </citation>
    <scope>NUCLEOTIDE SEQUENCE [LARGE SCALE GENOMIC DNA]</scope>
    <source>
        <strain evidence="2 3">STR3</strain>
    </source>
</reference>